<evidence type="ECO:0000313" key="6">
    <source>
        <dbReference type="EMBL" id="RYM35055.1"/>
    </source>
</evidence>
<keyword evidence="4" id="KW-1133">Transmembrane helix</keyword>
<evidence type="ECO:0000259" key="5">
    <source>
        <dbReference type="Pfam" id="PF00535"/>
    </source>
</evidence>
<dbReference type="AlphaFoldDB" id="A0A4Q4KNR6"/>
<feature type="transmembrane region" description="Helical" evidence="4">
    <location>
        <begin position="6"/>
        <end position="26"/>
    </location>
</feature>
<feature type="transmembrane region" description="Helical" evidence="4">
    <location>
        <begin position="296"/>
        <end position="315"/>
    </location>
</feature>
<dbReference type="GO" id="GO:0016757">
    <property type="term" value="F:glycosyltransferase activity"/>
    <property type="evidence" value="ECO:0007669"/>
    <property type="project" value="UniProtKB-KW"/>
</dbReference>
<keyword evidence="4" id="KW-0472">Membrane</keyword>
<proteinExistence type="inferred from homology"/>
<dbReference type="InterPro" id="IPR001173">
    <property type="entry name" value="Glyco_trans_2-like"/>
</dbReference>
<dbReference type="EMBL" id="SETE01000002">
    <property type="protein sequence ID" value="RYM35055.1"/>
    <property type="molecule type" value="Genomic_DNA"/>
</dbReference>
<accession>A0A4Q4KNR6</accession>
<evidence type="ECO:0000313" key="7">
    <source>
        <dbReference type="Proteomes" id="UP000293952"/>
    </source>
</evidence>
<dbReference type="PANTHER" id="PTHR43630:SF1">
    <property type="entry name" value="POLY-BETA-1,6-N-ACETYL-D-GLUCOSAMINE SYNTHASE"/>
    <property type="match status" value="1"/>
</dbReference>
<keyword evidence="4" id="KW-0812">Transmembrane</keyword>
<keyword evidence="7" id="KW-1185">Reference proteome</keyword>
<sequence length="369" mass="42393">MPEFYLLFLLFSFLLFTGIKFFSLGIRKPKLEGIELSKISVVIPFRNEEQNLPQLLASILKQQHIPNEVLFVNDHSNDKSEAIIHSFIEEHNIGFLFSLPLNQSGKKAALNYGIEKANSRFILTLDADVVLNEDYFQSFSSLYAEGLSSLPVVMKGKGFLGKLFSTEYSFFNAFNFLFSSIWPISISGANLIFDSKSIDYKEQLKSHQHLASGDDYFLLKEFRKNSLPIYISNAYRNSVETDAPKSLKAYFDQRVRWLSKSKFNMDWIDSLIGLFVFIYFIGGFAALLLAAISGGWLVFGSIFLIRLLIDALVYLNYAQKLRDSKNVLMLPFFQVIYPVLFLVVGILAVFYKPAWKGRVTERERERERK</sequence>
<gene>
    <name evidence="6" type="ORF">ERX46_06685</name>
</gene>
<feature type="transmembrane region" description="Helical" evidence="4">
    <location>
        <begin position="267"/>
        <end position="290"/>
    </location>
</feature>
<dbReference type="SUPFAM" id="SSF53448">
    <property type="entry name" value="Nucleotide-diphospho-sugar transferases"/>
    <property type="match status" value="1"/>
</dbReference>
<evidence type="ECO:0000256" key="3">
    <source>
        <dbReference type="ARBA" id="ARBA00022679"/>
    </source>
</evidence>
<name>A0A4Q4KNR6_9FLAO</name>
<dbReference type="Gene3D" id="3.90.550.10">
    <property type="entry name" value="Spore Coat Polysaccharide Biosynthesis Protein SpsA, Chain A"/>
    <property type="match status" value="1"/>
</dbReference>
<feature type="transmembrane region" description="Helical" evidence="4">
    <location>
        <begin position="327"/>
        <end position="351"/>
    </location>
</feature>
<evidence type="ECO:0000256" key="2">
    <source>
        <dbReference type="ARBA" id="ARBA00022676"/>
    </source>
</evidence>
<comment type="caution">
    <text evidence="6">The sequence shown here is derived from an EMBL/GenBank/DDBJ whole genome shotgun (WGS) entry which is preliminary data.</text>
</comment>
<dbReference type="Proteomes" id="UP000293952">
    <property type="component" value="Unassembled WGS sequence"/>
</dbReference>
<keyword evidence="3 6" id="KW-0808">Transferase</keyword>
<dbReference type="Pfam" id="PF00535">
    <property type="entry name" value="Glycos_transf_2"/>
    <property type="match status" value="1"/>
</dbReference>
<feature type="domain" description="Glycosyltransferase 2-like" evidence="5">
    <location>
        <begin position="40"/>
        <end position="139"/>
    </location>
</feature>
<protein>
    <submittedName>
        <fullName evidence="6">Glycosyltransferase</fullName>
    </submittedName>
</protein>
<evidence type="ECO:0000256" key="4">
    <source>
        <dbReference type="SAM" id="Phobius"/>
    </source>
</evidence>
<dbReference type="RefSeq" id="WP_130093063.1">
    <property type="nucleotide sequence ID" value="NZ_SETE01000002.1"/>
</dbReference>
<keyword evidence="2" id="KW-0328">Glycosyltransferase</keyword>
<reference evidence="6 7" key="1">
    <citation type="submission" date="2019-02" db="EMBL/GenBank/DDBJ databases">
        <title>Genome sequence of the sea-ice species Brumimicrobium glaciale.</title>
        <authorList>
            <person name="Bowman J.P."/>
        </authorList>
    </citation>
    <scope>NUCLEOTIDE SEQUENCE [LARGE SCALE GENOMIC DNA]</scope>
    <source>
        <strain evidence="6 7">IC156</strain>
    </source>
</reference>
<dbReference type="PANTHER" id="PTHR43630">
    <property type="entry name" value="POLY-BETA-1,6-N-ACETYL-D-GLUCOSAMINE SYNTHASE"/>
    <property type="match status" value="1"/>
</dbReference>
<comment type="similarity">
    <text evidence="1">Belongs to the glycosyltransferase 2 family.</text>
</comment>
<organism evidence="6 7">
    <name type="scientific">Brumimicrobium glaciale</name>
    <dbReference type="NCBI Taxonomy" id="200475"/>
    <lineage>
        <taxon>Bacteria</taxon>
        <taxon>Pseudomonadati</taxon>
        <taxon>Bacteroidota</taxon>
        <taxon>Flavobacteriia</taxon>
        <taxon>Flavobacteriales</taxon>
        <taxon>Crocinitomicaceae</taxon>
        <taxon>Brumimicrobium</taxon>
    </lineage>
</organism>
<dbReference type="OrthoDB" id="9805625at2"/>
<dbReference type="InterPro" id="IPR029044">
    <property type="entry name" value="Nucleotide-diphossugar_trans"/>
</dbReference>
<evidence type="ECO:0000256" key="1">
    <source>
        <dbReference type="ARBA" id="ARBA00006739"/>
    </source>
</evidence>